<proteinExistence type="predicted"/>
<dbReference type="AlphaFoldDB" id="A0A2M8G1C2"/>
<dbReference type="Proteomes" id="UP000229674">
    <property type="component" value="Unassembled WGS sequence"/>
</dbReference>
<name>A0A2M8G1C2_9BACT</name>
<evidence type="ECO:0000313" key="3">
    <source>
        <dbReference type="Proteomes" id="UP000229674"/>
    </source>
</evidence>
<sequence>MLRDKILIVFFGLSLLIFTAAVLLAAFGLPSGNNSLILHFNAGQGVDILGSRSQVLEILGVVSVVGVINAILAREIYYRERFLSYLIAFTTFLIAIFSIIAARVIVSVN</sequence>
<comment type="caution">
    <text evidence="2">The sequence shown here is derived from an EMBL/GenBank/DDBJ whole genome shotgun (WGS) entry which is preliminary data.</text>
</comment>
<gene>
    <name evidence="2" type="ORF">CO020_00580</name>
</gene>
<protein>
    <recommendedName>
        <fullName evidence="4">DUF1648 domain-containing protein</fullName>
    </recommendedName>
</protein>
<keyword evidence="1" id="KW-0812">Transmembrane</keyword>
<reference evidence="3" key="1">
    <citation type="submission" date="2017-09" db="EMBL/GenBank/DDBJ databases">
        <title>Depth-based differentiation of microbial function through sediment-hosted aquifers and enrichment of novel symbionts in the deep terrestrial subsurface.</title>
        <authorList>
            <person name="Probst A.J."/>
            <person name="Ladd B."/>
            <person name="Jarett J.K."/>
            <person name="Geller-Mcgrath D.E."/>
            <person name="Sieber C.M.K."/>
            <person name="Emerson J.B."/>
            <person name="Anantharaman K."/>
            <person name="Thomas B.C."/>
            <person name="Malmstrom R."/>
            <person name="Stieglmeier M."/>
            <person name="Klingl A."/>
            <person name="Woyke T."/>
            <person name="Ryan C.M."/>
            <person name="Banfield J.F."/>
        </authorList>
    </citation>
    <scope>NUCLEOTIDE SEQUENCE [LARGE SCALE GENOMIC DNA]</scope>
</reference>
<dbReference type="EMBL" id="PFQX01000025">
    <property type="protein sequence ID" value="PJC65444.1"/>
    <property type="molecule type" value="Genomic_DNA"/>
</dbReference>
<feature type="transmembrane region" description="Helical" evidence="1">
    <location>
        <begin position="52"/>
        <end position="73"/>
    </location>
</feature>
<evidence type="ECO:0008006" key="4">
    <source>
        <dbReference type="Google" id="ProtNLM"/>
    </source>
</evidence>
<keyword evidence="1" id="KW-0472">Membrane</keyword>
<keyword evidence="1" id="KW-1133">Transmembrane helix</keyword>
<accession>A0A2M8G1C2</accession>
<organism evidence="2 3">
    <name type="scientific">Candidatus Colwellbacteria bacterium CG_4_9_14_0_2_um_filter_50_12</name>
    <dbReference type="NCBI Taxonomy" id="1974538"/>
    <lineage>
        <taxon>Bacteria</taxon>
        <taxon>Candidatus Colwelliibacteriota</taxon>
    </lineage>
</organism>
<evidence type="ECO:0000313" key="2">
    <source>
        <dbReference type="EMBL" id="PJC65444.1"/>
    </source>
</evidence>
<feature type="transmembrane region" description="Helical" evidence="1">
    <location>
        <begin position="85"/>
        <end position="106"/>
    </location>
</feature>
<evidence type="ECO:0000256" key="1">
    <source>
        <dbReference type="SAM" id="Phobius"/>
    </source>
</evidence>